<dbReference type="PROSITE" id="PS50076">
    <property type="entry name" value="DNAJ_2"/>
    <property type="match status" value="1"/>
</dbReference>
<dbReference type="RefSeq" id="WP_064028647.1">
    <property type="nucleotide sequence ID" value="NZ_LUUK01000169.1"/>
</dbReference>
<dbReference type="AlphaFoldDB" id="A0A177NJU0"/>
<dbReference type="InterPro" id="IPR001623">
    <property type="entry name" value="DnaJ_domain"/>
</dbReference>
<dbReference type="Proteomes" id="UP000077628">
    <property type="component" value="Unassembled WGS sequence"/>
</dbReference>
<evidence type="ECO:0000313" key="10">
    <source>
        <dbReference type="Proteomes" id="UP000077628"/>
    </source>
</evidence>
<accession>A0A177NJU0</accession>
<comment type="caution">
    <text evidence="9">The sequence shown here is derived from an EMBL/GenBank/DDBJ whole genome shotgun (WGS) entry which is preliminary data.</text>
</comment>
<dbReference type="Gene3D" id="1.10.287.110">
    <property type="entry name" value="DnaJ domain"/>
    <property type="match status" value="1"/>
</dbReference>
<evidence type="ECO:0000256" key="7">
    <source>
        <dbReference type="SAM" id="Phobius"/>
    </source>
</evidence>
<dbReference type="InterPro" id="IPR036869">
    <property type="entry name" value="J_dom_sf"/>
</dbReference>
<sequence length="169" mass="18369">MIRIVLLLLVVGLFFAVRWWMALPAKPSGDKLRQWLTIGGVLLLAVLALSGRLGWLFGALGVAAAFVWRGLPILIRVAPQLQRLWLWFQTSRRDSGRSGQAGSGQGRGGKTAAMSEAEALEVLGLKVGASQADIVQAHRKLISRVHPDRGGSDYLAARINLAKRVLLKN</sequence>
<keyword evidence="2 7" id="KW-0812">Transmembrane</keyword>
<feature type="domain" description="J" evidence="8">
    <location>
        <begin position="118"/>
        <end position="169"/>
    </location>
</feature>
<dbReference type="OrthoDB" id="9811070at2"/>
<feature type="transmembrane region" description="Helical" evidence="7">
    <location>
        <begin position="40"/>
        <end position="68"/>
    </location>
</feature>
<dbReference type="EMBL" id="LUUK01000169">
    <property type="protein sequence ID" value="OAI18328.1"/>
    <property type="molecule type" value="Genomic_DNA"/>
</dbReference>
<keyword evidence="10" id="KW-1185">Reference proteome</keyword>
<dbReference type="PANTHER" id="PTHR12763">
    <property type="match status" value="1"/>
</dbReference>
<keyword evidence="4 7" id="KW-0472">Membrane</keyword>
<evidence type="ECO:0000256" key="5">
    <source>
        <dbReference type="ARBA" id="ARBA00023186"/>
    </source>
</evidence>
<evidence type="ECO:0000256" key="6">
    <source>
        <dbReference type="ARBA" id="ARBA00038105"/>
    </source>
</evidence>
<evidence type="ECO:0000313" key="9">
    <source>
        <dbReference type="EMBL" id="OAI18328.1"/>
    </source>
</evidence>
<protein>
    <recommendedName>
        <fullName evidence="8">J domain-containing protein</fullName>
    </recommendedName>
</protein>
<evidence type="ECO:0000259" key="8">
    <source>
        <dbReference type="PROSITE" id="PS50076"/>
    </source>
</evidence>
<dbReference type="GO" id="GO:0016020">
    <property type="term" value="C:membrane"/>
    <property type="evidence" value="ECO:0007669"/>
    <property type="project" value="UniProtKB-SubCell"/>
</dbReference>
<gene>
    <name evidence="9" type="ORF">A1355_00185</name>
</gene>
<dbReference type="STRING" id="702114.A1355_00185"/>
<organism evidence="9 10">
    <name type="scientific">Methylomonas koyamae</name>
    <dbReference type="NCBI Taxonomy" id="702114"/>
    <lineage>
        <taxon>Bacteria</taxon>
        <taxon>Pseudomonadati</taxon>
        <taxon>Pseudomonadota</taxon>
        <taxon>Gammaproteobacteria</taxon>
        <taxon>Methylococcales</taxon>
        <taxon>Methylococcaceae</taxon>
        <taxon>Methylomonas</taxon>
    </lineage>
</organism>
<evidence type="ECO:0000256" key="1">
    <source>
        <dbReference type="ARBA" id="ARBA00004167"/>
    </source>
</evidence>
<dbReference type="SUPFAM" id="SSF46565">
    <property type="entry name" value="Chaperone J-domain"/>
    <property type="match status" value="1"/>
</dbReference>
<keyword evidence="3 7" id="KW-1133">Transmembrane helix</keyword>
<dbReference type="CDD" id="cd06257">
    <property type="entry name" value="DnaJ"/>
    <property type="match status" value="1"/>
</dbReference>
<comment type="similarity">
    <text evidence="6">Belongs to the TIM14 family.</text>
</comment>
<name>A0A177NJU0_9GAMM</name>
<evidence type="ECO:0000256" key="4">
    <source>
        <dbReference type="ARBA" id="ARBA00023136"/>
    </source>
</evidence>
<comment type="subcellular location">
    <subcellularLocation>
        <location evidence="1">Membrane</location>
        <topology evidence="1">Single-pass membrane protein</topology>
    </subcellularLocation>
</comment>
<evidence type="ECO:0000256" key="2">
    <source>
        <dbReference type="ARBA" id="ARBA00022692"/>
    </source>
</evidence>
<reference evidence="10" key="1">
    <citation type="submission" date="2016-03" db="EMBL/GenBank/DDBJ databases">
        <authorList>
            <person name="Heylen K."/>
            <person name="De Vos P."/>
            <person name="Vekeman B."/>
        </authorList>
    </citation>
    <scope>NUCLEOTIDE SEQUENCE [LARGE SCALE GENOMIC DNA]</scope>
    <source>
        <strain evidence="10">R-45383</strain>
    </source>
</reference>
<dbReference type="PANTHER" id="PTHR12763:SF28">
    <property type="entry name" value="GEO10507P1-RELATED"/>
    <property type="match status" value="1"/>
</dbReference>
<evidence type="ECO:0000256" key="3">
    <source>
        <dbReference type="ARBA" id="ARBA00022989"/>
    </source>
</evidence>
<dbReference type="SMART" id="SM00271">
    <property type="entry name" value="DnaJ"/>
    <property type="match status" value="1"/>
</dbReference>
<keyword evidence="5" id="KW-0143">Chaperone</keyword>
<proteinExistence type="inferred from homology"/>